<proteinExistence type="predicted"/>
<reference key="2">
    <citation type="submission" date="2011-10" db="EMBL/GenBank/DDBJ databases">
        <title>The genome and transcriptome sequence of Clonorchis sinensis provide insights into the carcinogenic liver fluke.</title>
        <authorList>
            <person name="Wang X."/>
            <person name="Huang Y."/>
            <person name="Chen W."/>
            <person name="Liu H."/>
            <person name="Guo L."/>
            <person name="Chen Y."/>
            <person name="Luo F."/>
            <person name="Zhou W."/>
            <person name="Sun J."/>
            <person name="Mao Q."/>
            <person name="Liang P."/>
            <person name="Zhou C."/>
            <person name="Tian Y."/>
            <person name="Men J."/>
            <person name="Lv X."/>
            <person name="Huang L."/>
            <person name="Zhou J."/>
            <person name="Hu Y."/>
            <person name="Li R."/>
            <person name="Zhang F."/>
            <person name="Lei H."/>
            <person name="Li X."/>
            <person name="Hu X."/>
            <person name="Liang C."/>
            <person name="Xu J."/>
            <person name="Wu Z."/>
            <person name="Yu X."/>
        </authorList>
    </citation>
    <scope>NUCLEOTIDE SEQUENCE</scope>
    <source>
        <strain>Henan</strain>
    </source>
</reference>
<reference evidence="2" key="1">
    <citation type="journal article" date="2011" name="Genome Biol.">
        <title>The draft genome of the carcinogenic human liver fluke Clonorchis sinensis.</title>
        <authorList>
            <person name="Wang X."/>
            <person name="Chen W."/>
            <person name="Huang Y."/>
            <person name="Sun J."/>
            <person name="Men J."/>
            <person name="Liu H."/>
            <person name="Luo F."/>
            <person name="Guo L."/>
            <person name="Lv X."/>
            <person name="Deng C."/>
            <person name="Zhou C."/>
            <person name="Fan Y."/>
            <person name="Li X."/>
            <person name="Huang L."/>
            <person name="Hu Y."/>
            <person name="Liang C."/>
            <person name="Hu X."/>
            <person name="Xu J."/>
            <person name="Yu X."/>
        </authorList>
    </citation>
    <scope>NUCLEOTIDE SEQUENCE [LARGE SCALE GENOMIC DNA]</scope>
    <source>
        <strain evidence="2">Henan</strain>
    </source>
</reference>
<evidence type="ECO:0000313" key="2">
    <source>
        <dbReference type="EMBL" id="GAA47633.1"/>
    </source>
</evidence>
<sequence>MFTLRIAFPSVVRSSRFIVFEWSIKGPVSELTWEGLISKLCDHTKTKRGKFYVSWHADKTAIEHRVSQSQTTGSHGSCQHSDFIGVS</sequence>
<name>G7Y3U7_CLOSI</name>
<dbReference type="EMBL" id="DF142846">
    <property type="protein sequence ID" value="GAA47633.1"/>
    <property type="molecule type" value="Genomic_DNA"/>
</dbReference>
<feature type="compositionally biased region" description="Polar residues" evidence="1">
    <location>
        <begin position="67"/>
        <end position="80"/>
    </location>
</feature>
<organism evidence="2 3">
    <name type="scientific">Clonorchis sinensis</name>
    <name type="common">Chinese liver fluke</name>
    <dbReference type="NCBI Taxonomy" id="79923"/>
    <lineage>
        <taxon>Eukaryota</taxon>
        <taxon>Metazoa</taxon>
        <taxon>Spiralia</taxon>
        <taxon>Lophotrochozoa</taxon>
        <taxon>Platyhelminthes</taxon>
        <taxon>Trematoda</taxon>
        <taxon>Digenea</taxon>
        <taxon>Opisthorchiida</taxon>
        <taxon>Opisthorchiata</taxon>
        <taxon>Opisthorchiidae</taxon>
        <taxon>Clonorchis</taxon>
    </lineage>
</organism>
<keyword evidence="3" id="KW-1185">Reference proteome</keyword>
<accession>G7Y3U7</accession>
<dbReference type="Proteomes" id="UP000008909">
    <property type="component" value="Unassembled WGS sequence"/>
</dbReference>
<evidence type="ECO:0000256" key="1">
    <source>
        <dbReference type="SAM" id="MobiDB-lite"/>
    </source>
</evidence>
<gene>
    <name evidence="2" type="ORF">CLF_100609</name>
</gene>
<evidence type="ECO:0000313" key="3">
    <source>
        <dbReference type="Proteomes" id="UP000008909"/>
    </source>
</evidence>
<feature type="region of interest" description="Disordered" evidence="1">
    <location>
        <begin position="66"/>
        <end position="87"/>
    </location>
</feature>
<dbReference type="AlphaFoldDB" id="G7Y3U7"/>
<protein>
    <submittedName>
        <fullName evidence="2">Uncharacterized protein</fullName>
    </submittedName>
</protein>